<organism evidence="2 3">
    <name type="scientific">Larkinella bovis</name>
    <dbReference type="NCBI Taxonomy" id="683041"/>
    <lineage>
        <taxon>Bacteria</taxon>
        <taxon>Pseudomonadati</taxon>
        <taxon>Bacteroidota</taxon>
        <taxon>Cytophagia</taxon>
        <taxon>Cytophagales</taxon>
        <taxon>Spirosomataceae</taxon>
        <taxon>Larkinella</taxon>
    </lineage>
</organism>
<dbReference type="Proteomes" id="UP001596106">
    <property type="component" value="Unassembled WGS sequence"/>
</dbReference>
<evidence type="ECO:0000313" key="3">
    <source>
        <dbReference type="Proteomes" id="UP001596106"/>
    </source>
</evidence>
<feature type="signal peptide" evidence="1">
    <location>
        <begin position="1"/>
        <end position="21"/>
    </location>
</feature>
<feature type="chain" id="PRO_5045692451" evidence="1">
    <location>
        <begin position="22"/>
        <end position="238"/>
    </location>
</feature>
<dbReference type="EMBL" id="JBHSMA010000001">
    <property type="protein sequence ID" value="MFC5408235.1"/>
    <property type="molecule type" value="Genomic_DNA"/>
</dbReference>
<sequence>MKTTPFGALAIAFFLSFCASAQTVDEIIDKHVTALGGLDKLNGVKSLYTERTLSVQGMEIPNKTTVVVGKAIRSESVIMESPMVQVLTGATGWMIRPSMMGGSGKPEDMPADMVKQQISQLDPFGPLVNYREKGHKVDLVGQEKIDGKDVYHLRITTKEGQVVDEFIDAGSNLIRKVRMTFNGQPGEMFFADYRDVEGIKFANKMEMANDQAGTLIFTTNKVTINAPVDDAIFQKPGQ</sequence>
<protein>
    <submittedName>
        <fullName evidence="2">Outer membrane lipoprotein-sorting protein</fullName>
    </submittedName>
</protein>
<dbReference type="Gene3D" id="2.50.20.10">
    <property type="entry name" value="Lipoprotein localisation LolA/LolB/LppX"/>
    <property type="match status" value="1"/>
</dbReference>
<evidence type="ECO:0000256" key="1">
    <source>
        <dbReference type="SAM" id="SignalP"/>
    </source>
</evidence>
<keyword evidence="1" id="KW-0732">Signal</keyword>
<keyword evidence="3" id="KW-1185">Reference proteome</keyword>
<gene>
    <name evidence="2" type="ORF">ACFPMF_02865</name>
</gene>
<name>A0ABW0I3Y4_9BACT</name>
<reference evidence="3" key="1">
    <citation type="journal article" date="2019" name="Int. J. Syst. Evol. Microbiol.">
        <title>The Global Catalogue of Microorganisms (GCM) 10K type strain sequencing project: providing services to taxonomists for standard genome sequencing and annotation.</title>
        <authorList>
            <consortium name="The Broad Institute Genomics Platform"/>
            <consortium name="The Broad Institute Genome Sequencing Center for Infectious Disease"/>
            <person name="Wu L."/>
            <person name="Ma J."/>
        </authorList>
    </citation>
    <scope>NUCLEOTIDE SEQUENCE [LARGE SCALE GENOMIC DNA]</scope>
    <source>
        <strain evidence="3">CCUG 55250</strain>
    </source>
</reference>
<evidence type="ECO:0000313" key="2">
    <source>
        <dbReference type="EMBL" id="MFC5408235.1"/>
    </source>
</evidence>
<proteinExistence type="predicted"/>
<comment type="caution">
    <text evidence="2">The sequence shown here is derived from an EMBL/GenBank/DDBJ whole genome shotgun (WGS) entry which is preliminary data.</text>
</comment>
<keyword evidence="2" id="KW-0449">Lipoprotein</keyword>
<dbReference type="RefSeq" id="WP_379840920.1">
    <property type="nucleotide sequence ID" value="NZ_JBHSMA010000001.1"/>
</dbReference>
<accession>A0ABW0I3Y4</accession>